<dbReference type="Proteomes" id="UP000013996">
    <property type="component" value="Unassembled WGS sequence"/>
</dbReference>
<proteinExistence type="predicted"/>
<evidence type="ECO:0000313" key="2">
    <source>
        <dbReference type="Proteomes" id="UP000013996"/>
    </source>
</evidence>
<dbReference type="EMBL" id="AOGX02000005">
    <property type="protein sequence ID" value="EOQ90739.1"/>
    <property type="molecule type" value="Genomic_DNA"/>
</dbReference>
<reference evidence="1 2" key="1">
    <citation type="submission" date="2013-04" db="EMBL/GenBank/DDBJ databases">
        <authorList>
            <person name="Harkins D.M."/>
            <person name="Durkin A.S."/>
            <person name="Brinkac L.M."/>
            <person name="Haft D.H."/>
            <person name="Selengut J.D."/>
            <person name="Sanka R."/>
            <person name="DePew J."/>
            <person name="Purushe J."/>
            <person name="Hartskeerl R.A."/>
            <person name="Ahmed A."/>
            <person name="van der Linden H."/>
            <person name="Goris M.G.A."/>
            <person name="Vinetz J.M."/>
            <person name="Sutton G.G."/>
            <person name="Nierman W.C."/>
            <person name="Fouts D.E."/>
        </authorList>
    </citation>
    <scope>NUCLEOTIDE SEQUENCE [LARGE SCALE GENOMIC DNA]</scope>
    <source>
        <strain evidence="1 2">Sao Paulo</strain>
    </source>
</reference>
<protein>
    <submittedName>
        <fullName evidence="1">Uncharacterized protein</fullName>
    </submittedName>
</protein>
<evidence type="ECO:0000313" key="1">
    <source>
        <dbReference type="EMBL" id="EOQ90739.1"/>
    </source>
</evidence>
<gene>
    <name evidence="1" type="ORF">LEP1GSC202_0427</name>
</gene>
<comment type="caution">
    <text evidence="1">The sequence shown here is derived from an EMBL/GenBank/DDBJ whole genome shotgun (WGS) entry which is preliminary data.</text>
</comment>
<dbReference type="STRING" id="1249483.LEP1GSC202_0427"/>
<organism evidence="1 2">
    <name type="scientific">Leptospira yanagawae serovar Saopaulo str. Sao Paulo = ATCC 700523</name>
    <dbReference type="NCBI Taxonomy" id="1249483"/>
    <lineage>
        <taxon>Bacteria</taxon>
        <taxon>Pseudomonadati</taxon>
        <taxon>Spirochaetota</taxon>
        <taxon>Spirochaetia</taxon>
        <taxon>Leptospirales</taxon>
        <taxon>Leptospiraceae</taxon>
        <taxon>Leptospira</taxon>
    </lineage>
</organism>
<dbReference type="AlphaFoldDB" id="A0A5E8HHI6"/>
<name>A0A5E8HHI6_9LEPT</name>
<sequence length="245" mass="28500">MFDRFERLRPFQLISLFYMMKEYIEASTSKKVQEYAPQFVISKNRILNLVFAMQFGELFCIDYVNDFKSNAEELKIAKDFYEQFLNLGKEKPEGIEYDLIQRWAKRLQIDYLFNLVDEEDHVEPLPAENRVSNEDIEMARFLQSQEIIGTNHAVILHMIGARKYFANLPSEEVKNIAIEIATIGTNGISPDKSGYTVQKIPGRSFSGYELLSYYYVSFAIALPELLPKLGLPFHDEFKIASKFEI</sequence>
<accession>A0A5E8HHI6</accession>